<dbReference type="PROSITE" id="PS51257">
    <property type="entry name" value="PROKAR_LIPOPROTEIN"/>
    <property type="match status" value="1"/>
</dbReference>
<evidence type="ECO:0000313" key="3">
    <source>
        <dbReference type="EMBL" id="MDH2390144.1"/>
    </source>
</evidence>
<feature type="compositionally biased region" description="Pro residues" evidence="1">
    <location>
        <begin position="63"/>
        <end position="73"/>
    </location>
</feature>
<dbReference type="RefSeq" id="WP_279928584.1">
    <property type="nucleotide sequence ID" value="NZ_JARWBG010000015.1"/>
</dbReference>
<gene>
    <name evidence="3" type="ORF">QCN29_15365</name>
</gene>
<name>A0ABT6HQ24_9ACTN</name>
<dbReference type="EMBL" id="JARWBG010000015">
    <property type="protein sequence ID" value="MDH2390144.1"/>
    <property type="molecule type" value="Genomic_DNA"/>
</dbReference>
<proteinExistence type="predicted"/>
<reference evidence="3 4" key="1">
    <citation type="submission" date="2023-04" db="EMBL/GenBank/DDBJ databases">
        <title>Streptomyces chengmaiensis sp. nov. isolated from the stem of mangrove plant in Hainan.</title>
        <authorList>
            <person name="Huang X."/>
            <person name="Zhou S."/>
            <person name="Chu X."/>
            <person name="Xie Y."/>
            <person name="Lin Y."/>
        </authorList>
    </citation>
    <scope>NUCLEOTIDE SEQUENCE [LARGE SCALE GENOMIC DNA]</scope>
    <source>
        <strain evidence="3 4">HNM0663</strain>
    </source>
</reference>
<protein>
    <recommendedName>
        <fullName evidence="5">Lipoprotein</fullName>
    </recommendedName>
</protein>
<dbReference type="Proteomes" id="UP001223144">
    <property type="component" value="Unassembled WGS sequence"/>
</dbReference>
<evidence type="ECO:0008006" key="5">
    <source>
        <dbReference type="Google" id="ProtNLM"/>
    </source>
</evidence>
<keyword evidence="4" id="KW-1185">Reference proteome</keyword>
<keyword evidence="2" id="KW-0732">Signal</keyword>
<feature type="chain" id="PRO_5046941475" description="Lipoprotein" evidence="2">
    <location>
        <begin position="26"/>
        <end position="187"/>
    </location>
</feature>
<feature type="region of interest" description="Disordered" evidence="1">
    <location>
        <begin position="30"/>
        <end position="152"/>
    </location>
</feature>
<organism evidence="3 4">
    <name type="scientific">Streptomyces chengmaiensis</name>
    <dbReference type="NCBI Taxonomy" id="3040919"/>
    <lineage>
        <taxon>Bacteria</taxon>
        <taxon>Bacillati</taxon>
        <taxon>Actinomycetota</taxon>
        <taxon>Actinomycetes</taxon>
        <taxon>Kitasatosporales</taxon>
        <taxon>Streptomycetaceae</taxon>
        <taxon>Streptomyces</taxon>
    </lineage>
</organism>
<accession>A0ABT6HQ24</accession>
<evidence type="ECO:0000256" key="1">
    <source>
        <dbReference type="SAM" id="MobiDB-lite"/>
    </source>
</evidence>
<feature type="signal peptide" evidence="2">
    <location>
        <begin position="1"/>
        <end position="25"/>
    </location>
</feature>
<sequence length="187" mass="18583">MHETRTALHALAGVIACAAASGCVAVETGPVPPPARQAPPSAQAVTPQIVQGPGREVLRRPPGDPPAGNPPAGDPASDGAASPRTSKAAAPGSADAAPRSRRHPAGAAQPPVRQQPRPTPEAAPRPRPGTATPSWRPAPASPSLAGPADTALPVPAVRPDVCALGEEYGGWPTDSPQAVICKQAAGD</sequence>
<feature type="compositionally biased region" description="Pro residues" evidence="1">
    <location>
        <begin position="117"/>
        <end position="127"/>
    </location>
</feature>
<evidence type="ECO:0000256" key="2">
    <source>
        <dbReference type="SAM" id="SignalP"/>
    </source>
</evidence>
<feature type="compositionally biased region" description="Low complexity" evidence="1">
    <location>
        <begin position="128"/>
        <end position="148"/>
    </location>
</feature>
<feature type="compositionally biased region" description="Low complexity" evidence="1">
    <location>
        <begin position="105"/>
        <end position="116"/>
    </location>
</feature>
<feature type="compositionally biased region" description="Low complexity" evidence="1">
    <location>
        <begin position="74"/>
        <end position="97"/>
    </location>
</feature>
<comment type="caution">
    <text evidence="3">The sequence shown here is derived from an EMBL/GenBank/DDBJ whole genome shotgun (WGS) entry which is preliminary data.</text>
</comment>
<evidence type="ECO:0000313" key="4">
    <source>
        <dbReference type="Proteomes" id="UP001223144"/>
    </source>
</evidence>